<keyword evidence="3" id="KW-0547">Nucleotide-binding</keyword>
<dbReference type="Proteomes" id="UP000803884">
    <property type="component" value="Unassembled WGS sequence"/>
</dbReference>
<organism evidence="7 8">
    <name type="scientific">Cladosporium halotolerans</name>
    <dbReference type="NCBI Taxonomy" id="1052096"/>
    <lineage>
        <taxon>Eukaryota</taxon>
        <taxon>Fungi</taxon>
        <taxon>Dikarya</taxon>
        <taxon>Ascomycota</taxon>
        <taxon>Pezizomycotina</taxon>
        <taxon>Dothideomycetes</taxon>
        <taxon>Dothideomycetidae</taxon>
        <taxon>Cladosporiales</taxon>
        <taxon>Cladosporiaceae</taxon>
        <taxon>Cladosporium</taxon>
    </lineage>
</organism>
<dbReference type="InterPro" id="IPR050117">
    <property type="entry name" value="MAPK"/>
</dbReference>
<evidence type="ECO:0000259" key="6">
    <source>
        <dbReference type="PROSITE" id="PS50011"/>
    </source>
</evidence>
<keyword evidence="4" id="KW-0418">Kinase</keyword>
<dbReference type="GO" id="GO:0004674">
    <property type="term" value="F:protein serine/threonine kinase activity"/>
    <property type="evidence" value="ECO:0007669"/>
    <property type="project" value="UniProtKB-KW"/>
</dbReference>
<dbReference type="Gene3D" id="1.10.510.10">
    <property type="entry name" value="Transferase(Phosphotransferase) domain 1"/>
    <property type="match status" value="1"/>
</dbReference>
<dbReference type="InterPro" id="IPR011009">
    <property type="entry name" value="Kinase-like_dom_sf"/>
</dbReference>
<dbReference type="InterPro" id="IPR000719">
    <property type="entry name" value="Prot_kinase_dom"/>
</dbReference>
<comment type="caution">
    <text evidence="7">The sequence shown here is derived from an EMBL/GenBank/DDBJ whole genome shotgun (WGS) entry which is preliminary data.</text>
</comment>
<proteinExistence type="predicted"/>
<accession>A0AB34KD08</accession>
<keyword evidence="2" id="KW-0808">Transferase</keyword>
<dbReference type="FunFam" id="1.10.510.10:FF:000624">
    <property type="entry name" value="Mitogen-activated protein kinase"/>
    <property type="match status" value="1"/>
</dbReference>
<dbReference type="RefSeq" id="XP_069224865.1">
    <property type="nucleotide sequence ID" value="XM_069378116.1"/>
</dbReference>
<evidence type="ECO:0000256" key="3">
    <source>
        <dbReference type="ARBA" id="ARBA00022741"/>
    </source>
</evidence>
<evidence type="ECO:0000256" key="2">
    <source>
        <dbReference type="ARBA" id="ARBA00022679"/>
    </source>
</evidence>
<dbReference type="EMBL" id="JAAQHG020000186">
    <property type="protein sequence ID" value="KAL1581756.1"/>
    <property type="molecule type" value="Genomic_DNA"/>
</dbReference>
<evidence type="ECO:0000313" key="8">
    <source>
        <dbReference type="Proteomes" id="UP000803884"/>
    </source>
</evidence>
<protein>
    <recommendedName>
        <fullName evidence="6">Protein kinase domain-containing protein</fullName>
    </recommendedName>
</protein>
<evidence type="ECO:0000256" key="1">
    <source>
        <dbReference type="ARBA" id="ARBA00022527"/>
    </source>
</evidence>
<keyword evidence="8" id="KW-1185">Reference proteome</keyword>
<keyword evidence="1" id="KW-0723">Serine/threonine-protein kinase</keyword>
<gene>
    <name evidence="7" type="ORF">WHR41_09513</name>
</gene>
<dbReference type="SUPFAM" id="SSF56112">
    <property type="entry name" value="Protein kinase-like (PK-like)"/>
    <property type="match status" value="1"/>
</dbReference>
<dbReference type="GO" id="GO:0005524">
    <property type="term" value="F:ATP binding"/>
    <property type="evidence" value="ECO:0007669"/>
    <property type="project" value="UniProtKB-KW"/>
</dbReference>
<dbReference type="PROSITE" id="PS50011">
    <property type="entry name" value="PROTEIN_KINASE_DOM"/>
    <property type="match status" value="1"/>
</dbReference>
<dbReference type="PANTHER" id="PTHR24055">
    <property type="entry name" value="MITOGEN-ACTIVATED PROTEIN KINASE"/>
    <property type="match status" value="1"/>
</dbReference>
<reference evidence="7 8" key="1">
    <citation type="journal article" date="2020" name="Microbiol. Resour. Announc.">
        <title>Draft Genome Sequence of a Cladosporium Species Isolated from the Mesophotic Ascidian Didemnum maculosum.</title>
        <authorList>
            <person name="Gioti A."/>
            <person name="Siaperas R."/>
            <person name="Nikolaivits E."/>
            <person name="Le Goff G."/>
            <person name="Ouazzani J."/>
            <person name="Kotoulas G."/>
            <person name="Topakas E."/>
        </authorList>
    </citation>
    <scope>NUCLEOTIDE SEQUENCE [LARGE SCALE GENOMIC DNA]</scope>
    <source>
        <strain evidence="7 8">TM138-S3</strain>
    </source>
</reference>
<dbReference type="AlphaFoldDB" id="A0AB34KD08"/>
<evidence type="ECO:0000313" key="7">
    <source>
        <dbReference type="EMBL" id="KAL1581756.1"/>
    </source>
</evidence>
<sequence length="199" mass="21731">MLSRYGKAADVWSSGCVLAEMLGKRVLFPGQGYVHQLDCIFAILGSPTDEDLASGYSVKSIDDIRKVLPVRQKLPWREVHPHASQASLDLLDRLLTFNTERRISTGDAARHVYVRGWADENPQSWEQASSQRAFVESGGDGSDATARCDLFNELIRVSDRSMCSRLLLQLSAGLEARAACDDAGSTEPLGSEKAANTTS</sequence>
<dbReference type="Pfam" id="PF00069">
    <property type="entry name" value="Pkinase"/>
    <property type="match status" value="1"/>
</dbReference>
<name>A0AB34KD08_9PEZI</name>
<dbReference type="GeneID" id="96010954"/>
<feature type="domain" description="Protein kinase" evidence="6">
    <location>
        <begin position="1"/>
        <end position="114"/>
    </location>
</feature>
<evidence type="ECO:0000256" key="5">
    <source>
        <dbReference type="ARBA" id="ARBA00022840"/>
    </source>
</evidence>
<evidence type="ECO:0000256" key="4">
    <source>
        <dbReference type="ARBA" id="ARBA00022777"/>
    </source>
</evidence>
<keyword evidence="5" id="KW-0067">ATP-binding</keyword>